<keyword evidence="2" id="KW-1185">Reference proteome</keyword>
<sequence length="108" mass="11408">MIDPNAALRLARRYGVSVAQAEAFLEFAGGNEAAAGCGLAARSRGMPEIQALAVVTAMAGAPYRAGQYWQRHPPLLPSLAGLAAWMGGADALGDGWRVVWRRSRPSDD</sequence>
<protein>
    <submittedName>
        <fullName evidence="1">Uncharacterized protein</fullName>
    </submittedName>
</protein>
<dbReference type="InParanoid" id="D1C5M4"/>
<accession>D1C5M4</accession>
<reference evidence="2" key="1">
    <citation type="submission" date="2009-11" db="EMBL/GenBank/DDBJ databases">
        <title>The complete chromosome 1 of Sphaerobacter thermophilus DSM 20745.</title>
        <authorList>
            <person name="Lucas S."/>
            <person name="Copeland A."/>
            <person name="Lapidus A."/>
            <person name="Glavina del Rio T."/>
            <person name="Dalin E."/>
            <person name="Tice H."/>
            <person name="Bruce D."/>
            <person name="Goodwin L."/>
            <person name="Pitluck S."/>
            <person name="Kyrpides N."/>
            <person name="Mavromatis K."/>
            <person name="Ivanova N."/>
            <person name="Mikhailova N."/>
            <person name="LaButti K.M."/>
            <person name="Clum A."/>
            <person name="Sun H.I."/>
            <person name="Brettin T."/>
            <person name="Detter J.C."/>
            <person name="Han C."/>
            <person name="Larimer F."/>
            <person name="Land M."/>
            <person name="Hauser L."/>
            <person name="Markowitz V."/>
            <person name="Cheng J.F."/>
            <person name="Hugenholtz P."/>
            <person name="Woyke T."/>
            <person name="Wu D."/>
            <person name="Steenblock K."/>
            <person name="Schneider S."/>
            <person name="Pukall R."/>
            <person name="Goeker M."/>
            <person name="Klenk H.P."/>
            <person name="Eisen J.A."/>
        </authorList>
    </citation>
    <scope>NUCLEOTIDE SEQUENCE [LARGE SCALE GENOMIC DNA]</scope>
    <source>
        <strain evidence="2">ATCC 49802 / DSM 20745 / S 6022</strain>
    </source>
</reference>
<dbReference type="EMBL" id="CP001823">
    <property type="protein sequence ID" value="ACZ37540.1"/>
    <property type="molecule type" value="Genomic_DNA"/>
</dbReference>
<dbReference type="AlphaFoldDB" id="D1C5M4"/>
<organism evidence="1 2">
    <name type="scientific">Sphaerobacter thermophilus (strain ATCC 49802 / DSM 20745 / KCCM 41009 / NCIMB 13125 / S 6022)</name>
    <dbReference type="NCBI Taxonomy" id="479434"/>
    <lineage>
        <taxon>Bacteria</taxon>
        <taxon>Pseudomonadati</taxon>
        <taxon>Thermomicrobiota</taxon>
        <taxon>Thermomicrobia</taxon>
        <taxon>Sphaerobacterales</taxon>
        <taxon>Sphaerobacterineae</taxon>
        <taxon>Sphaerobacteraceae</taxon>
        <taxon>Sphaerobacter</taxon>
    </lineage>
</organism>
<evidence type="ECO:0000313" key="2">
    <source>
        <dbReference type="Proteomes" id="UP000002027"/>
    </source>
</evidence>
<reference evidence="1 2" key="2">
    <citation type="journal article" date="2010" name="Stand. Genomic Sci.">
        <title>Complete genome sequence of Desulfohalobium retbaense type strain (HR(100)).</title>
        <authorList>
            <person name="Spring S."/>
            <person name="Nolan M."/>
            <person name="Lapidus A."/>
            <person name="Glavina Del Rio T."/>
            <person name="Copeland A."/>
            <person name="Tice H."/>
            <person name="Cheng J.F."/>
            <person name="Lucas S."/>
            <person name="Land M."/>
            <person name="Chen F."/>
            <person name="Bruce D."/>
            <person name="Goodwin L."/>
            <person name="Pitluck S."/>
            <person name="Ivanova N."/>
            <person name="Mavromatis K."/>
            <person name="Mikhailova N."/>
            <person name="Pati A."/>
            <person name="Chen A."/>
            <person name="Palaniappan K."/>
            <person name="Hauser L."/>
            <person name="Chang Y.J."/>
            <person name="Jeffries C.D."/>
            <person name="Munk C."/>
            <person name="Kiss H."/>
            <person name="Chain P."/>
            <person name="Han C."/>
            <person name="Brettin T."/>
            <person name="Detter J.C."/>
            <person name="Schuler E."/>
            <person name="Goker M."/>
            <person name="Rohde M."/>
            <person name="Bristow J."/>
            <person name="Eisen J.A."/>
            <person name="Markowitz V."/>
            <person name="Hugenholtz P."/>
            <person name="Kyrpides N.C."/>
            <person name="Klenk H.P."/>
        </authorList>
    </citation>
    <scope>NUCLEOTIDE SEQUENCE [LARGE SCALE GENOMIC DNA]</scope>
    <source>
        <strain evidence="2">ATCC 49802 / DSM 20745 / S 6022</strain>
    </source>
</reference>
<dbReference type="STRING" id="479434.Sthe_0101"/>
<dbReference type="HOGENOM" id="CLU_2195259_0_0_0"/>
<dbReference type="RefSeq" id="WP_012870589.1">
    <property type="nucleotide sequence ID" value="NC_013523.1"/>
</dbReference>
<proteinExistence type="predicted"/>
<gene>
    <name evidence="1" type="ordered locus">Sthe_0101</name>
</gene>
<dbReference type="Proteomes" id="UP000002027">
    <property type="component" value="Chromosome 1"/>
</dbReference>
<name>D1C5M4_SPHTD</name>
<evidence type="ECO:0000313" key="1">
    <source>
        <dbReference type="EMBL" id="ACZ37540.1"/>
    </source>
</evidence>
<dbReference type="KEGG" id="sti:Sthe_0101"/>